<dbReference type="EMBL" id="JBJKFK010002950">
    <property type="protein sequence ID" value="KAL3310447.1"/>
    <property type="molecule type" value="Genomic_DNA"/>
</dbReference>
<proteinExistence type="predicted"/>
<feature type="compositionally biased region" description="Low complexity" evidence="1">
    <location>
        <begin position="67"/>
        <end position="78"/>
    </location>
</feature>
<accession>A0ABD2PU75</accession>
<evidence type="ECO:0000313" key="2">
    <source>
        <dbReference type="EMBL" id="KAL3310447.1"/>
    </source>
</evidence>
<feature type="region of interest" description="Disordered" evidence="1">
    <location>
        <begin position="61"/>
        <end position="82"/>
    </location>
</feature>
<name>A0ABD2PU75_9PLAT</name>
<feature type="compositionally biased region" description="Low complexity" evidence="1">
    <location>
        <begin position="7"/>
        <end position="19"/>
    </location>
</feature>
<keyword evidence="3" id="KW-1185">Reference proteome</keyword>
<gene>
    <name evidence="2" type="ORF">Ciccas_010990</name>
</gene>
<dbReference type="Proteomes" id="UP001626550">
    <property type="component" value="Unassembled WGS sequence"/>
</dbReference>
<dbReference type="AlphaFoldDB" id="A0ABD2PU75"/>
<evidence type="ECO:0000313" key="3">
    <source>
        <dbReference type="Proteomes" id="UP001626550"/>
    </source>
</evidence>
<evidence type="ECO:0000256" key="1">
    <source>
        <dbReference type="SAM" id="MobiDB-lite"/>
    </source>
</evidence>
<comment type="caution">
    <text evidence="2">The sequence shown here is derived from an EMBL/GenBank/DDBJ whole genome shotgun (WGS) entry which is preliminary data.</text>
</comment>
<feature type="region of interest" description="Disordered" evidence="1">
    <location>
        <begin position="102"/>
        <end position="126"/>
    </location>
</feature>
<feature type="compositionally biased region" description="Polar residues" evidence="1">
    <location>
        <begin position="151"/>
        <end position="172"/>
    </location>
</feature>
<protein>
    <submittedName>
        <fullName evidence="2">Uncharacterized protein</fullName>
    </submittedName>
</protein>
<sequence>MELSTGSPVSSVNSPSSSNKSDLGYESEHSTCSSILMGLLTNPASEKYKSRSRFLAQNCALKRTRQDSLSSTSSAGDDSCYKNLTFTTPPKKRYTCPAKFLSPQKKEQAAPTSPPPASSPSTETKQLKTRYILQWEGSVPKLGPEKYDPQCTPTSPHLSSKANRPSSFAFQTPLTPVRRSNVSRAIANSSKKLSQAGMAGNECPCTELTKLVKEILEKLTHSKKMQEKENKQNHQMSRKTLPVSPLGALSSPAIDKNLLLKVIANCGALTKRMADLNEKTNVSTIN</sequence>
<reference evidence="2 3" key="1">
    <citation type="submission" date="2024-11" db="EMBL/GenBank/DDBJ databases">
        <title>Adaptive evolution of stress response genes in parasites aligns with host niche diversity.</title>
        <authorList>
            <person name="Hahn C."/>
            <person name="Resl P."/>
        </authorList>
    </citation>
    <scope>NUCLEOTIDE SEQUENCE [LARGE SCALE GENOMIC DNA]</scope>
    <source>
        <strain evidence="2">EGGRZ-B1_66</strain>
        <tissue evidence="2">Body</tissue>
    </source>
</reference>
<feature type="region of interest" description="Disordered" evidence="1">
    <location>
        <begin position="1"/>
        <end position="26"/>
    </location>
</feature>
<feature type="region of interest" description="Disordered" evidence="1">
    <location>
        <begin position="140"/>
        <end position="172"/>
    </location>
</feature>
<organism evidence="2 3">
    <name type="scientific">Cichlidogyrus casuarinus</name>
    <dbReference type="NCBI Taxonomy" id="1844966"/>
    <lineage>
        <taxon>Eukaryota</taxon>
        <taxon>Metazoa</taxon>
        <taxon>Spiralia</taxon>
        <taxon>Lophotrochozoa</taxon>
        <taxon>Platyhelminthes</taxon>
        <taxon>Monogenea</taxon>
        <taxon>Monopisthocotylea</taxon>
        <taxon>Dactylogyridea</taxon>
        <taxon>Ancyrocephalidae</taxon>
        <taxon>Cichlidogyrus</taxon>
    </lineage>
</organism>